<dbReference type="PANTHER" id="PTHR45798:SF97">
    <property type="entry name" value="ALCOHOL-SENSITIVE RING FINGER PROTEIN 1"/>
    <property type="match status" value="1"/>
</dbReference>
<keyword evidence="7" id="KW-1185">Reference proteome</keyword>
<evidence type="ECO:0000313" key="7">
    <source>
        <dbReference type="Proteomes" id="UP000236161"/>
    </source>
</evidence>
<feature type="domain" description="RING-type" evidence="5">
    <location>
        <begin position="435"/>
        <end position="476"/>
    </location>
</feature>
<evidence type="ECO:0000256" key="3">
    <source>
        <dbReference type="ARBA" id="ARBA00022833"/>
    </source>
</evidence>
<dbReference type="Gene3D" id="3.30.40.10">
    <property type="entry name" value="Zinc/RING finger domain, C3HC4 (zinc finger)"/>
    <property type="match status" value="1"/>
</dbReference>
<evidence type="ECO:0000256" key="1">
    <source>
        <dbReference type="ARBA" id="ARBA00022723"/>
    </source>
</evidence>
<keyword evidence="1" id="KW-0479">Metal-binding</keyword>
<reference evidence="6 7" key="1">
    <citation type="journal article" date="2017" name="Nature">
        <title>The Apostasia genome and the evolution of orchids.</title>
        <authorList>
            <person name="Zhang G.Q."/>
            <person name="Liu K.W."/>
            <person name="Li Z."/>
            <person name="Lohaus R."/>
            <person name="Hsiao Y.Y."/>
            <person name="Niu S.C."/>
            <person name="Wang J.Y."/>
            <person name="Lin Y.C."/>
            <person name="Xu Q."/>
            <person name="Chen L.J."/>
            <person name="Yoshida K."/>
            <person name="Fujiwara S."/>
            <person name="Wang Z.W."/>
            <person name="Zhang Y.Q."/>
            <person name="Mitsuda N."/>
            <person name="Wang M."/>
            <person name="Liu G.H."/>
            <person name="Pecoraro L."/>
            <person name="Huang H.X."/>
            <person name="Xiao X.J."/>
            <person name="Lin M."/>
            <person name="Wu X.Y."/>
            <person name="Wu W.L."/>
            <person name="Chen Y.Y."/>
            <person name="Chang S.B."/>
            <person name="Sakamoto S."/>
            <person name="Ohme-Takagi M."/>
            <person name="Yagi M."/>
            <person name="Zeng S.J."/>
            <person name="Shen C.Y."/>
            <person name="Yeh C.M."/>
            <person name="Luo Y.B."/>
            <person name="Tsai W.C."/>
            <person name="Van de Peer Y."/>
            <person name="Liu Z.J."/>
        </authorList>
    </citation>
    <scope>NUCLEOTIDE SEQUENCE [LARGE SCALE GENOMIC DNA]</scope>
    <source>
        <strain evidence="7">cv. Shenzhen</strain>
        <tissue evidence="6">Stem</tissue>
    </source>
</reference>
<dbReference type="AlphaFoldDB" id="A0A2I0A423"/>
<protein>
    <submittedName>
        <fullName evidence="6">RING-H2 finger protein ATL3</fullName>
    </submittedName>
</protein>
<dbReference type="STRING" id="1088818.A0A2I0A423"/>
<dbReference type="EMBL" id="KZ452026">
    <property type="protein sequence ID" value="PKA50289.1"/>
    <property type="molecule type" value="Genomic_DNA"/>
</dbReference>
<evidence type="ECO:0000259" key="5">
    <source>
        <dbReference type="PROSITE" id="PS50089"/>
    </source>
</evidence>
<dbReference type="InterPro" id="IPR052788">
    <property type="entry name" value="RING-type_E3_ligase_ATL"/>
</dbReference>
<dbReference type="Pfam" id="PF13639">
    <property type="entry name" value="zf-RING_2"/>
    <property type="match status" value="1"/>
</dbReference>
<dbReference type="SMART" id="SM00184">
    <property type="entry name" value="RING"/>
    <property type="match status" value="1"/>
</dbReference>
<dbReference type="OrthoDB" id="8062037at2759"/>
<dbReference type="SUPFAM" id="SSF57850">
    <property type="entry name" value="RING/U-box"/>
    <property type="match status" value="1"/>
</dbReference>
<evidence type="ECO:0000313" key="6">
    <source>
        <dbReference type="EMBL" id="PKA50289.1"/>
    </source>
</evidence>
<sequence length="510" mass="58743">MAATPPERKRAMADQHNRFYLLGDNELGDPLALIAHHAVKNATLPFALKGSGVPSCPVPPAHLAARVNRIDRSGGCELDFSRTNASVKGFQCLSDMEELLVDEDLNYLLPNRFKYHDHLHCKSRWGNNRGPARRGANFDRRGRRGDRYQLGGKKSGYLRKSSKHDDLGCRNWRSINDREHTRCDEEPETEEGTVDTNKEILIIASGSEGEDSRYEGMNQEEFEAMKDNRHGCESYDWTLKFFVFSSDGHRQPLCSVSYQELLKLGNVKYIVSWHKPEHHVQRFDYQREMAQIIHKSVALFYRGYPPNCADDFTDDWLIVNVGYHIKDLKLQINSISHTLDDLISNFTRVEDYVKMVMQAELFYSANNEHHHIPIIERERIATFIKKVVERSVHNGQVKRVKFYLKVFVPEEWLTRKRRMKMKICEEDYDERRDECGICLDEFSKGLKVLRTSCGHRFHPQCISRWFETTSTCPICRRADGILGGGGLKGSGRLCGGESDEPLREKKLGGD</sequence>
<proteinExistence type="predicted"/>
<dbReference type="CDD" id="cd16454">
    <property type="entry name" value="RING-H2_PA-TM-RING"/>
    <property type="match status" value="1"/>
</dbReference>
<keyword evidence="2 4" id="KW-0863">Zinc-finger</keyword>
<dbReference type="Proteomes" id="UP000236161">
    <property type="component" value="Unassembled WGS sequence"/>
</dbReference>
<dbReference type="PANTHER" id="PTHR45798">
    <property type="entry name" value="RING-H2 FINGER PROTEIN ATL61-RELATED-RELATED"/>
    <property type="match status" value="1"/>
</dbReference>
<dbReference type="PROSITE" id="PS50089">
    <property type="entry name" value="ZF_RING_2"/>
    <property type="match status" value="1"/>
</dbReference>
<keyword evidence="3" id="KW-0862">Zinc</keyword>
<gene>
    <name evidence="6" type="primary">ATL3</name>
    <name evidence="6" type="ORF">AXF42_Ash013378</name>
</gene>
<accession>A0A2I0A423</accession>
<evidence type="ECO:0000256" key="2">
    <source>
        <dbReference type="ARBA" id="ARBA00022771"/>
    </source>
</evidence>
<evidence type="ECO:0000256" key="4">
    <source>
        <dbReference type="PROSITE-ProRule" id="PRU00175"/>
    </source>
</evidence>
<name>A0A2I0A423_9ASPA</name>
<dbReference type="InterPro" id="IPR013083">
    <property type="entry name" value="Znf_RING/FYVE/PHD"/>
</dbReference>
<dbReference type="InterPro" id="IPR001841">
    <property type="entry name" value="Znf_RING"/>
</dbReference>
<dbReference type="GO" id="GO:0008270">
    <property type="term" value="F:zinc ion binding"/>
    <property type="evidence" value="ECO:0007669"/>
    <property type="project" value="UniProtKB-KW"/>
</dbReference>
<organism evidence="6 7">
    <name type="scientific">Apostasia shenzhenica</name>
    <dbReference type="NCBI Taxonomy" id="1088818"/>
    <lineage>
        <taxon>Eukaryota</taxon>
        <taxon>Viridiplantae</taxon>
        <taxon>Streptophyta</taxon>
        <taxon>Embryophyta</taxon>
        <taxon>Tracheophyta</taxon>
        <taxon>Spermatophyta</taxon>
        <taxon>Magnoliopsida</taxon>
        <taxon>Liliopsida</taxon>
        <taxon>Asparagales</taxon>
        <taxon>Orchidaceae</taxon>
        <taxon>Apostasioideae</taxon>
        <taxon>Apostasia</taxon>
    </lineage>
</organism>